<dbReference type="Proteomes" id="UP000790377">
    <property type="component" value="Unassembled WGS sequence"/>
</dbReference>
<protein>
    <submittedName>
        <fullName evidence="1">Uncharacterized protein</fullName>
    </submittedName>
</protein>
<sequence length="769" mass="88310">MHFRTTSIYTNVSLARQGCIGTSPLIPSIAITIRTLETYRQTHNVCPRLSIHAEVKKLCRVHHIPYHRHLAEQFRTAFDVYLEVLRRIDTRINAALKHDTPHWRMLNSCPACQYQVVDEPPLRFSFLAAMDGNNSLKLVDPLLRWGNERRDPRCGQGSLWLTEDYVDVFKDEVRSQMPMPPSKNNSTGPSIPIPTNSSTSAALTFNSDDQPLDDQDPEWTDIAEDGSSTEPTDVCIERWKNASPESRKKMFAIFRKSGIFVTVCRHGFLLTICDMVRSGELMKYPLACVKKMLDVYGNKFCFGYDIKCRFWKILLRSSLGSKVRELGVEGVVPAFHGHAHNRYCQLCHHSKHMLGAGKEDFETCERTFSESNALAGETRFASEFHRHQAIDSHFQFADEEKYASLSKFIQDNYTQALSSITVNEAMLNTLHQVSGVTPQDFEDDLRDKKVYLQQVHERTDDDSIEIDYAKALNEYEEAKYNLDHQIIYGGIKGSKITDIGRRCTRAFNKVELKLQQVEDLEQQAGIEQRWTVTHPERIKAQSRITHRQFHKAVDDVERLVVMRLLEMTKLQMSGLGYKLRTQISKALKTRATTIRNALARYNKYASALDPPRPPLSWEKIVEYSFLGEFTLLRETDAQVHTRSWAKPQRRQDAAKYFDLLHSREEIGRCNVEIHRLLTKIRDDELDYPAAIAELEALSPPLATELKRRWEYLRGINAIHIARIQHIQSLPGYTGPTRPDRLPTGSASLDQDRVVENEVELGELLANTHI</sequence>
<dbReference type="EMBL" id="MU267671">
    <property type="protein sequence ID" value="KAH7911640.1"/>
    <property type="molecule type" value="Genomic_DNA"/>
</dbReference>
<accession>A0ACB8ADZ4</accession>
<organism evidence="1 2">
    <name type="scientific">Hygrophoropsis aurantiaca</name>
    <dbReference type="NCBI Taxonomy" id="72124"/>
    <lineage>
        <taxon>Eukaryota</taxon>
        <taxon>Fungi</taxon>
        <taxon>Dikarya</taxon>
        <taxon>Basidiomycota</taxon>
        <taxon>Agaricomycotina</taxon>
        <taxon>Agaricomycetes</taxon>
        <taxon>Agaricomycetidae</taxon>
        <taxon>Boletales</taxon>
        <taxon>Coniophorineae</taxon>
        <taxon>Hygrophoropsidaceae</taxon>
        <taxon>Hygrophoropsis</taxon>
    </lineage>
</organism>
<proteinExistence type="predicted"/>
<gene>
    <name evidence="1" type="ORF">BJ138DRAFT_1135257</name>
</gene>
<comment type="caution">
    <text evidence="1">The sequence shown here is derived from an EMBL/GenBank/DDBJ whole genome shotgun (WGS) entry which is preliminary data.</text>
</comment>
<evidence type="ECO:0000313" key="1">
    <source>
        <dbReference type="EMBL" id="KAH7911640.1"/>
    </source>
</evidence>
<name>A0ACB8ADZ4_9AGAM</name>
<reference evidence="1" key="1">
    <citation type="journal article" date="2021" name="New Phytol.">
        <title>Evolutionary innovations through gain and loss of genes in the ectomycorrhizal Boletales.</title>
        <authorList>
            <person name="Wu G."/>
            <person name="Miyauchi S."/>
            <person name="Morin E."/>
            <person name="Kuo A."/>
            <person name="Drula E."/>
            <person name="Varga T."/>
            <person name="Kohler A."/>
            <person name="Feng B."/>
            <person name="Cao Y."/>
            <person name="Lipzen A."/>
            <person name="Daum C."/>
            <person name="Hundley H."/>
            <person name="Pangilinan J."/>
            <person name="Johnson J."/>
            <person name="Barry K."/>
            <person name="LaButti K."/>
            <person name="Ng V."/>
            <person name="Ahrendt S."/>
            <person name="Min B."/>
            <person name="Choi I.G."/>
            <person name="Park H."/>
            <person name="Plett J.M."/>
            <person name="Magnuson J."/>
            <person name="Spatafora J.W."/>
            <person name="Nagy L.G."/>
            <person name="Henrissat B."/>
            <person name="Grigoriev I.V."/>
            <person name="Yang Z.L."/>
            <person name="Xu J."/>
            <person name="Martin F.M."/>
        </authorList>
    </citation>
    <scope>NUCLEOTIDE SEQUENCE</scope>
    <source>
        <strain evidence="1">ATCC 28755</strain>
    </source>
</reference>
<evidence type="ECO:0000313" key="2">
    <source>
        <dbReference type="Proteomes" id="UP000790377"/>
    </source>
</evidence>
<keyword evidence="2" id="KW-1185">Reference proteome</keyword>